<dbReference type="Gene3D" id="1.10.1660.10">
    <property type="match status" value="1"/>
</dbReference>
<accession>A0AAW7XGQ1</accession>
<dbReference type="Pfam" id="PF13411">
    <property type="entry name" value="MerR_1"/>
    <property type="match status" value="1"/>
</dbReference>
<organism evidence="3 4">
    <name type="scientific">Neptunomonas phycophila</name>
    <dbReference type="NCBI Taxonomy" id="1572645"/>
    <lineage>
        <taxon>Bacteria</taxon>
        <taxon>Pseudomonadati</taxon>
        <taxon>Pseudomonadota</taxon>
        <taxon>Gammaproteobacteria</taxon>
        <taxon>Oceanospirillales</taxon>
        <taxon>Oceanospirillaceae</taxon>
        <taxon>Neptunomonas</taxon>
    </lineage>
</organism>
<dbReference type="EMBL" id="JAUOPG010000001">
    <property type="protein sequence ID" value="MDO6452257.1"/>
    <property type="molecule type" value="Genomic_DNA"/>
</dbReference>
<dbReference type="InterPro" id="IPR009061">
    <property type="entry name" value="DNA-bd_dom_put_sf"/>
</dbReference>
<dbReference type="GO" id="GO:0003677">
    <property type="term" value="F:DNA binding"/>
    <property type="evidence" value="ECO:0007669"/>
    <property type="project" value="UniProtKB-KW"/>
</dbReference>
<dbReference type="PANTHER" id="PTHR30204">
    <property type="entry name" value="REDOX-CYCLING DRUG-SENSING TRANSCRIPTIONAL ACTIVATOR SOXR"/>
    <property type="match status" value="1"/>
</dbReference>
<reference evidence="3" key="1">
    <citation type="submission" date="2023-07" db="EMBL/GenBank/DDBJ databases">
        <title>Genome content predicts the carbon catabolic preferences of heterotrophic bacteria.</title>
        <authorList>
            <person name="Gralka M."/>
        </authorList>
    </citation>
    <scope>NUCLEOTIDE SEQUENCE</scope>
    <source>
        <strain evidence="3">I2M16</strain>
    </source>
</reference>
<keyword evidence="1" id="KW-0238">DNA-binding</keyword>
<name>A0AAW7XGQ1_9GAMM</name>
<dbReference type="PROSITE" id="PS50937">
    <property type="entry name" value="HTH_MERR_2"/>
    <property type="match status" value="1"/>
</dbReference>
<dbReference type="SUPFAM" id="SSF46955">
    <property type="entry name" value="Putative DNA-binding domain"/>
    <property type="match status" value="1"/>
</dbReference>
<evidence type="ECO:0000313" key="3">
    <source>
        <dbReference type="EMBL" id="MDO6452257.1"/>
    </source>
</evidence>
<gene>
    <name evidence="3" type="ORF">Q4490_01655</name>
</gene>
<evidence type="ECO:0000313" key="4">
    <source>
        <dbReference type="Proteomes" id="UP001169862"/>
    </source>
</evidence>
<evidence type="ECO:0000256" key="1">
    <source>
        <dbReference type="ARBA" id="ARBA00023125"/>
    </source>
</evidence>
<dbReference type="AlphaFoldDB" id="A0AAW7XGQ1"/>
<dbReference type="PROSITE" id="PS00552">
    <property type="entry name" value="HTH_MERR_1"/>
    <property type="match status" value="1"/>
</dbReference>
<dbReference type="SMART" id="SM00422">
    <property type="entry name" value="HTH_MERR"/>
    <property type="match status" value="1"/>
</dbReference>
<feature type="domain" description="HTH merR-type" evidence="2">
    <location>
        <begin position="1"/>
        <end position="69"/>
    </location>
</feature>
<dbReference type="RefSeq" id="WP_303548238.1">
    <property type="nucleotide sequence ID" value="NZ_CAXHZV010000001.1"/>
</dbReference>
<comment type="caution">
    <text evidence="3">The sequence shown here is derived from an EMBL/GenBank/DDBJ whole genome shotgun (WGS) entry which is preliminary data.</text>
</comment>
<sequence>MNIGQFAEVTGLSAHTLRYYEKIDLLTPVSRDSSGHRQFSQKDIEWVAFIKRLKQTGMPLKGIKEYAVLRSEGDATLALRQRLLASHAEFLAQKIKEDQQNLLALEQKLAWYAERMDH</sequence>
<dbReference type="CDD" id="cd01109">
    <property type="entry name" value="HTH_YyaN"/>
    <property type="match status" value="1"/>
</dbReference>
<dbReference type="InterPro" id="IPR047057">
    <property type="entry name" value="MerR_fam"/>
</dbReference>
<evidence type="ECO:0000259" key="2">
    <source>
        <dbReference type="PROSITE" id="PS50937"/>
    </source>
</evidence>
<dbReference type="PRINTS" id="PR00040">
    <property type="entry name" value="HTHMERR"/>
</dbReference>
<dbReference type="InterPro" id="IPR000551">
    <property type="entry name" value="MerR-type_HTH_dom"/>
</dbReference>
<proteinExistence type="predicted"/>
<dbReference type="Proteomes" id="UP001169862">
    <property type="component" value="Unassembled WGS sequence"/>
</dbReference>
<dbReference type="PANTHER" id="PTHR30204:SF98">
    <property type="entry name" value="HTH-TYPE TRANSCRIPTIONAL REGULATOR ADHR"/>
    <property type="match status" value="1"/>
</dbReference>
<dbReference type="GO" id="GO:0003700">
    <property type="term" value="F:DNA-binding transcription factor activity"/>
    <property type="evidence" value="ECO:0007669"/>
    <property type="project" value="InterPro"/>
</dbReference>
<protein>
    <submittedName>
        <fullName evidence="3">MerR family transcriptional regulator</fullName>
    </submittedName>
</protein>